<feature type="compositionally biased region" description="Polar residues" evidence="1">
    <location>
        <begin position="8"/>
        <end position="24"/>
    </location>
</feature>
<organism evidence="2 3">
    <name type="scientific">Streptomyces rishiriensis</name>
    <dbReference type="NCBI Taxonomy" id="68264"/>
    <lineage>
        <taxon>Bacteria</taxon>
        <taxon>Bacillati</taxon>
        <taxon>Actinomycetota</taxon>
        <taxon>Actinomycetes</taxon>
        <taxon>Kitasatosporales</taxon>
        <taxon>Streptomycetaceae</taxon>
        <taxon>Streptomyces</taxon>
    </lineage>
</organism>
<feature type="region of interest" description="Disordered" evidence="1">
    <location>
        <begin position="224"/>
        <end position="244"/>
    </location>
</feature>
<proteinExistence type="predicted"/>
<evidence type="ECO:0000256" key="1">
    <source>
        <dbReference type="SAM" id="MobiDB-lite"/>
    </source>
</evidence>
<evidence type="ECO:0000313" key="3">
    <source>
        <dbReference type="Proteomes" id="UP001230654"/>
    </source>
</evidence>
<dbReference type="EMBL" id="JAUSWV010000001">
    <property type="protein sequence ID" value="MDQ0578184.1"/>
    <property type="molecule type" value="Genomic_DNA"/>
</dbReference>
<sequence>MSDVPSRAGTNPDISRAASFNPTPGRTAALSQRPALRRNGTYAVYHPASYRGASSMPDTAPAAVAVAVPKTGSSQWALEHILAHKNARFSGDSAMTTASSILAGITAGSQAANNNPAFTVTGAVATALASIPAVVKSVKSGNVAPATSSAFNAVGAMLLAVSPYVTDAKQKNSILWAGRACVAVGTYFGEHAAHAGHALEVAQSRLNQEPADDLEMGPRHVESPLPVVALSHRPTRGTSAGLGH</sequence>
<accession>A0ABU0NGF2</accession>
<gene>
    <name evidence="2" type="ORF">QF030_000362</name>
</gene>
<name>A0ABU0NGF2_STRRH</name>
<feature type="region of interest" description="Disordered" evidence="1">
    <location>
        <begin position="1"/>
        <end position="33"/>
    </location>
</feature>
<comment type="caution">
    <text evidence="2">The sequence shown here is derived from an EMBL/GenBank/DDBJ whole genome shotgun (WGS) entry which is preliminary data.</text>
</comment>
<reference evidence="2 3" key="1">
    <citation type="submission" date="2023-07" db="EMBL/GenBank/DDBJ databases">
        <title>Comparative genomics of wheat-associated soil bacteria to identify genetic determinants of phenazine resistance.</title>
        <authorList>
            <person name="Mouncey N."/>
        </authorList>
    </citation>
    <scope>NUCLEOTIDE SEQUENCE [LARGE SCALE GENOMIC DNA]</scope>
    <source>
        <strain evidence="2 3">B2I6</strain>
    </source>
</reference>
<keyword evidence="3" id="KW-1185">Reference proteome</keyword>
<evidence type="ECO:0000313" key="2">
    <source>
        <dbReference type="EMBL" id="MDQ0578184.1"/>
    </source>
</evidence>
<protein>
    <submittedName>
        <fullName evidence="2">Uncharacterized protein</fullName>
    </submittedName>
</protein>
<dbReference type="Proteomes" id="UP001230654">
    <property type="component" value="Unassembled WGS sequence"/>
</dbReference>